<dbReference type="InterPro" id="IPR024317">
    <property type="entry name" value="Dynein_heavy_chain_D4_dom"/>
</dbReference>
<evidence type="ECO:0000256" key="13">
    <source>
        <dbReference type="ARBA" id="ARBA00023273"/>
    </source>
</evidence>
<comment type="subcellular location">
    <subcellularLocation>
        <location evidence="1">Cytoplasm</location>
        <location evidence="1">Cytoskeleton</location>
        <location evidence="1">Cilium axoneme</location>
    </subcellularLocation>
</comment>
<dbReference type="GO" id="GO:0097729">
    <property type="term" value="C:9+2 motile cilium"/>
    <property type="evidence" value="ECO:0007669"/>
    <property type="project" value="UniProtKB-ARBA"/>
</dbReference>
<protein>
    <submittedName>
        <fullName evidence="17">DNAH14 isoform 2</fullName>
    </submittedName>
</protein>
<dbReference type="InterPro" id="IPR042219">
    <property type="entry name" value="AAA_lid_11_sf"/>
</dbReference>
<dbReference type="Gene3D" id="3.20.180.20">
    <property type="entry name" value="Dynein heavy chain, N-terminal domain 2"/>
    <property type="match status" value="1"/>
</dbReference>
<dbReference type="Pfam" id="PF12781">
    <property type="entry name" value="AAA_9"/>
    <property type="match status" value="1"/>
</dbReference>
<evidence type="ECO:0000256" key="7">
    <source>
        <dbReference type="ARBA" id="ARBA00022840"/>
    </source>
</evidence>
<feature type="coiled-coil region" evidence="14">
    <location>
        <begin position="335"/>
        <end position="362"/>
    </location>
</feature>
<dbReference type="Pfam" id="PF12775">
    <property type="entry name" value="AAA_7"/>
    <property type="match status" value="2"/>
</dbReference>
<dbReference type="InterPro" id="IPR024743">
    <property type="entry name" value="Dynein_HC_stalk"/>
</dbReference>
<evidence type="ECO:0000256" key="3">
    <source>
        <dbReference type="ARBA" id="ARBA00022490"/>
    </source>
</evidence>
<dbReference type="InterPro" id="IPR041228">
    <property type="entry name" value="Dynein_C"/>
</dbReference>
<dbReference type="GO" id="GO:0007018">
    <property type="term" value="P:microtubule-based movement"/>
    <property type="evidence" value="ECO:0007669"/>
    <property type="project" value="InterPro"/>
</dbReference>
<dbReference type="Pfam" id="PF08393">
    <property type="entry name" value="DHC_N2"/>
    <property type="match status" value="1"/>
</dbReference>
<dbReference type="InterPro" id="IPR043157">
    <property type="entry name" value="Dynein_AAA1S"/>
</dbReference>
<keyword evidence="9 14" id="KW-0175">Coiled coil</keyword>
<evidence type="ECO:0000256" key="10">
    <source>
        <dbReference type="ARBA" id="ARBA00023069"/>
    </source>
</evidence>
<dbReference type="EMBL" id="NDHI03003475">
    <property type="protein sequence ID" value="PNJ39369.1"/>
    <property type="molecule type" value="Genomic_DNA"/>
</dbReference>
<comment type="caution">
    <text evidence="17">The sequence shown here is derived from an EMBL/GenBank/DDBJ whole genome shotgun (WGS) entry which is preliminary data.</text>
</comment>
<dbReference type="FunFam" id="1.10.8.710:FF:000001">
    <property type="entry name" value="Dynein axonemal heavy chain 2"/>
    <property type="match status" value="1"/>
</dbReference>
<dbReference type="FunFam" id="3.40.50.300:FF:000320">
    <property type="entry name" value="Dynein, axonemal, heavy chain 5"/>
    <property type="match status" value="1"/>
</dbReference>
<dbReference type="Pfam" id="PF12774">
    <property type="entry name" value="AAA_6"/>
    <property type="match status" value="1"/>
</dbReference>
<keyword evidence="4" id="KW-0493">Microtubule</keyword>
<dbReference type="Gene3D" id="1.20.920.20">
    <property type="match status" value="1"/>
</dbReference>
<keyword evidence="7" id="KW-0067">ATP-binding</keyword>
<dbReference type="Pfam" id="PF12777">
    <property type="entry name" value="MT"/>
    <property type="match status" value="1"/>
</dbReference>
<dbReference type="FunFam" id="1.10.287.2620:FF:000001">
    <property type="entry name" value="Cytoplasmic dynein heavy chain 1"/>
    <property type="match status" value="1"/>
</dbReference>
<dbReference type="Gene3D" id="1.20.58.1120">
    <property type="match status" value="1"/>
</dbReference>
<evidence type="ECO:0000256" key="2">
    <source>
        <dbReference type="ARBA" id="ARBA00008887"/>
    </source>
</evidence>
<evidence type="ECO:0000256" key="9">
    <source>
        <dbReference type="ARBA" id="ARBA00023054"/>
    </source>
</evidence>
<comment type="similarity">
    <text evidence="2">Belongs to the dynein heavy chain family.</text>
</comment>
<dbReference type="Gene3D" id="1.10.8.1220">
    <property type="match status" value="1"/>
</dbReference>
<dbReference type="PANTHER" id="PTHR22878">
    <property type="entry name" value="DYNEIN HEAVY CHAIN 6, AXONEMAL-LIKE-RELATED"/>
    <property type="match status" value="1"/>
</dbReference>
<dbReference type="InterPro" id="IPR054354">
    <property type="entry name" value="DYNC2H1-like_lid"/>
</dbReference>
<dbReference type="GO" id="GO:0045505">
    <property type="term" value="F:dynein intermediate chain binding"/>
    <property type="evidence" value="ECO:0007669"/>
    <property type="project" value="InterPro"/>
</dbReference>
<dbReference type="InterPro" id="IPR043160">
    <property type="entry name" value="Dynein_C_barrel"/>
</dbReference>
<dbReference type="GO" id="GO:0005874">
    <property type="term" value="C:microtubule"/>
    <property type="evidence" value="ECO:0007669"/>
    <property type="project" value="UniProtKB-KW"/>
</dbReference>
<keyword evidence="10" id="KW-0969">Cilium</keyword>
<dbReference type="FunFam" id="3.40.50.300:FF:001810">
    <property type="entry name" value="Cytoplasmic dynein 2 heavy chain 1"/>
    <property type="match status" value="1"/>
</dbReference>
<evidence type="ECO:0000256" key="12">
    <source>
        <dbReference type="ARBA" id="ARBA00023212"/>
    </source>
</evidence>
<dbReference type="Pfam" id="PF17852">
    <property type="entry name" value="Dynein_AAA_lid"/>
    <property type="match status" value="1"/>
</dbReference>
<dbReference type="InterPro" id="IPR041658">
    <property type="entry name" value="AAA_lid_11"/>
</dbReference>
<evidence type="ECO:0000256" key="4">
    <source>
        <dbReference type="ARBA" id="ARBA00022701"/>
    </source>
</evidence>
<dbReference type="SMART" id="SM00382">
    <property type="entry name" value="AAA"/>
    <property type="match status" value="3"/>
</dbReference>
<proteinExistence type="inferred from homology"/>
<dbReference type="FunFam" id="3.20.180.20:FF:000003">
    <property type="entry name" value="Dynein heavy chain 12, axonemal"/>
    <property type="match status" value="1"/>
</dbReference>
<feature type="region of interest" description="Disordered" evidence="15">
    <location>
        <begin position="1"/>
        <end position="25"/>
    </location>
</feature>
<dbReference type="FunFam" id="1.20.58.1120:FF:000007">
    <property type="entry name" value="Dynein heavy chain 4"/>
    <property type="match status" value="1"/>
</dbReference>
<dbReference type="InterPro" id="IPR035699">
    <property type="entry name" value="AAA_6"/>
</dbReference>
<keyword evidence="13" id="KW-0966">Cell projection</keyword>
<dbReference type="Gene3D" id="6.10.140.1060">
    <property type="match status" value="1"/>
</dbReference>
<dbReference type="Gene3D" id="1.10.472.130">
    <property type="match status" value="1"/>
</dbReference>
<feature type="domain" description="AAA+ ATPase" evidence="16">
    <location>
        <begin position="2331"/>
        <end position="2547"/>
    </location>
</feature>
<dbReference type="InterPro" id="IPR042228">
    <property type="entry name" value="Dynein_linker_3"/>
</dbReference>
<dbReference type="InterPro" id="IPR013602">
    <property type="entry name" value="Dynein_heavy_linker"/>
</dbReference>
<keyword evidence="11" id="KW-0505">Motor protein</keyword>
<dbReference type="InterPro" id="IPR004273">
    <property type="entry name" value="Dynein_heavy_D6_P-loop"/>
</dbReference>
<dbReference type="GO" id="GO:0005524">
    <property type="term" value="F:ATP binding"/>
    <property type="evidence" value="ECO:0007669"/>
    <property type="project" value="UniProtKB-KW"/>
</dbReference>
<evidence type="ECO:0000256" key="1">
    <source>
        <dbReference type="ARBA" id="ARBA00004430"/>
    </source>
</evidence>
<dbReference type="Pfam" id="PF03028">
    <property type="entry name" value="Dynein_heavy"/>
    <property type="match status" value="1"/>
</dbReference>
<keyword evidence="6" id="KW-0547">Nucleotide-binding</keyword>
<dbReference type="SUPFAM" id="SSF52540">
    <property type="entry name" value="P-loop containing nucleoside triphosphate hydrolases"/>
    <property type="match status" value="4"/>
</dbReference>
<dbReference type="Gene3D" id="1.20.140.100">
    <property type="entry name" value="Dynein heavy chain, N-terminal domain 2"/>
    <property type="match status" value="1"/>
</dbReference>
<dbReference type="InterPro" id="IPR042222">
    <property type="entry name" value="Dynein_2_N"/>
</dbReference>
<dbReference type="Pfam" id="PF18199">
    <property type="entry name" value="Dynein_C"/>
    <property type="match status" value="1"/>
</dbReference>
<dbReference type="GO" id="GO:0051959">
    <property type="term" value="F:dynein light intermediate chain binding"/>
    <property type="evidence" value="ECO:0007669"/>
    <property type="project" value="InterPro"/>
</dbReference>
<organism evidence="17">
    <name type="scientific">Pongo abelii</name>
    <name type="common">Sumatran orangutan</name>
    <name type="synonym">Pongo pygmaeus abelii</name>
    <dbReference type="NCBI Taxonomy" id="9601"/>
    <lineage>
        <taxon>Eukaryota</taxon>
        <taxon>Metazoa</taxon>
        <taxon>Chordata</taxon>
        <taxon>Craniata</taxon>
        <taxon>Vertebrata</taxon>
        <taxon>Euteleostomi</taxon>
        <taxon>Mammalia</taxon>
        <taxon>Eutheria</taxon>
        <taxon>Euarchontoglires</taxon>
        <taxon>Primates</taxon>
        <taxon>Haplorrhini</taxon>
        <taxon>Catarrhini</taxon>
        <taxon>Hominidae</taxon>
        <taxon>Pongo</taxon>
    </lineage>
</organism>
<dbReference type="Gene3D" id="1.10.8.710">
    <property type="match status" value="1"/>
</dbReference>
<dbReference type="FunFam" id="3.40.50.300:FF:000063">
    <property type="entry name" value="dynein heavy chain 6, axonemal"/>
    <property type="match status" value="1"/>
</dbReference>
<dbReference type="GO" id="GO:0008569">
    <property type="term" value="F:minus-end-directed microtubule motor activity"/>
    <property type="evidence" value="ECO:0007669"/>
    <property type="project" value="InterPro"/>
</dbReference>
<dbReference type="InterPro" id="IPR041466">
    <property type="entry name" value="Dynein_AAA5_ext"/>
</dbReference>
<sequence length="4518" mass="518563">METFIPIDLTTENQEMDKEETKTKPRLLKYEEKKYKDVKPLETQPAEIAEKETLEYKTVSTFSESLKSEKTEDYVRESITQQHMVSPEPASLKEKGKSRRKKDQTHACPNVGKARPVSYDRTAPKDDDVIRNIIRLREKLGWQTVLPQHSLKYRSSKIAVQKITLKKPLEDDGEFVYCLPRKSPKALYNPYDLQVVSAHTAKHCKEFWVITASFISKVINIVGSVKEVELIPTLEWLSERRHYYLLRQFKIFSDFRMNKAFVTWKLNVKRIKTEKSRSFLYHHLFLADDLFQTCLLYIRGLCEDAINLKNYNDHENNLSAICLVKLDSSRTYSLDEFCEEQLQQATQALKQLEDIRNKAISEMKSTFLKVAEKNEIKEYFESKLSEDDTTHFKLPKYRRLLETFFKFVMLVDYIFQELICQLMNTAVTLLLELFNGSAGMPFSVEKKNENLIRTFKDNSFPTGKTINDCEELVDNSKSHAISVQKSEVKTDTDINEILNSVEVGKDLRKTYAPIFEVNLCLRIPAESDSSENSKENFDESDQCPEEYVMFEDEMSENKDNCVKKHSSEELLPKAKKPKEISYNLEDIISDTEIETEFENKYMYYEFPEFATNLFIDPNRLEFSVKIQNMLTNMEKCITTITPLCQDPQLSIFIDLVSIMDLPNKTGSIIHYTEQTRWPDCHILFETDPAYQNIIVNLLTIIGNSVGLVNAYSNKFIKYCTMIEKAKIMSMKISSMGELTSKEFEAILNRFRNYFRHIMNMAIEKRIGIFNVVSLDYQSECLLYIENVIHMSHTLIRSVIEKKNKNLLEVVESSLQQLECDPTEIEEFVEHFIFLNAISSKISKLEKEFLTISQLYSVVKHHQIHISEEQIAIFQVLLLNFNQLKSSMKLNKINKDTAITKFRDNLEACISGLRVDVGNLKAKIRTPLLLSAGTQVSTAMEMIQTLSGEAASLTNKAKAYSSYQDCFSDSQSHMHSVNVEEITQIVLSEISDIECDLTLRKKLWEAQEEWRQASWEWRNSSLQSIDVESVQRDVSKLMHIISVLEKGLPKSDMVTHLKQVVTEFKQELPIIIALGNPCLKPRHWETLQEIIGKSVPLDKNCKVENLLALKMFQYENEINDMSTSATNEAALEKMLFKIIDFWNTTPLHLVLHHTEIYSIFIIPSIDDISAQLEESQVILATIKGSPHIGPIKDLVNEWDQNLTLFSYTLEEWMNCQRNWLYLEPVFHSSEIRRQLPAETELFSQVISMWKKIMLKIQNKQNALQITTSAGVLEILQNCNIHLEHIKKSLEDYLEVKRLIFPRFYFLSNAELLDILADSRNPESVQPHLVKCFENIKQLLIWKQDIGPPAVKMLISAEGEGLVLPKKIRVRSAVEQWLVNVEKSMFDVLKKYIYNIILLFQSQIMFYNDCVKSFVSSYSREKLEKVHAGLICHLEEVADLVVLDTRNSRTRAVLGALLTLYVHCRDIVINLLLKNIFNAEDFEWTRHLQYKWNEKQKLCYVSQGNASFTYGYEYLGCTSRLVITPLTDRCWLTLMEALHLNLGGCPAGPAGTGKTETVKDLAKSLGKHCVVFNCFEDLDYKIVRKFFFGLVQSGAWSCFDEFNLIDLEVLSVIASQILTIKAAKDNYSARFVLEGKEIRINMSCAVFITMNPRYGGGVELPDNLKSLFRPVAMMVPHYQMIAEIILFSFGFKSANSLSGKLTNVYELARKQLSQQDHYNFGLRSLKIVLIMAGMKKREFKCDTSDNLSEANETLIVIEAIREASLPKCPPEDVPLFENIIGDIFPEVTVLKVNQLALEKVIYTATQQLGLQNWSSQKEKIIQFYNQLQVCVGVMLVGPTGGGKTTVRRILAKALTLLPIADFLSVAERKSASKISGRKGKVDICVLNPKCITLSELYGQLDPNTMEWTDGLLSATIRSYVYFNTPKNPKKDIDLRLKSRISDLSNVFKLDSSDATETDDNILEEIEKVVKIPENHNFDWQWIILDGPVDTFWVENLNSVLDDTRTLCLANSERIALTNKIRVIFEVDSLSQASPATVSRCAMVYMDPVDLGWEPYVKSWLLKTSKIISQSGVDCLEFMIKNSVPDGLQFIKNRQKFQPYPMEDITIVITLCRILDAFFDFMGKNGGFEQSDDLNDTSSKEANSRRESVTFKDIEKRDENTWYPEKNPDKLTKIIQKLFVFAFTWAFGGALNREDEPRENIPFCPSLESDSLAKVTYDFDKLVHELFGNSSQVGWKHWGQSQGRGRKGNCINLPTGECSIFGYFVDIEQCEFIPWSDLVPNDQTLIQRGTSLLTNLQRSGKNFLKITECGECINYTATRDTTCLSFLMSLLLKNSCPVLLTGESGVGKTAAINQMLEKIEGPGAFDIKHGSILGDTLLYSEIKKSSSLKQNITILIPETHKTATGSSDNPTKKPEVRTDKKLLKNNDHKGVVVSTINFSTNITAAKTKEMILKKLIRRTKDTLGAPKNNRILIFIDDMNMPVSDTYGAQPPLELIRQLLDLGGVYDTKKNTWKNIQDLSIVAACVPVVNDISPRLLKHFSMLVLPHPSQDILYTIFQVHLGMYFSINNFTPEVQKSKDQIISCSLAIYHQVRQNMLPTPTKCHYMFNLRDMFKLLLGLLQADRTVINSKEMAALLFVHEATRVFHDRLMDFTDKSLFYRLLSKELENYFQIGIDGCGKKTCATLACYLTDNKLYRVPISHRCAYVEFKEVFKKVFIHAGLKGKPTVLMVPNLNIEQDSFLEDLNYIINLGRIPDLFENVELDSIAMKIRSLTEQSGHMDNRQSLLSFFQKRIYKNLHIFVIMSPEGPSFRQNCRVYPSMISSCTIDWYERWPEEALLIVANSFLKEKVNFENRENLKEKLAPTCVQIHKSMKDLNRKYFEDTGRFYYTTPNSYLQFIETFAHILRAREEEMQTKRDRFRMGLSTILEATTLVTEMQEELLILGPQVEQKTKETEALMEKLQKDSQVVEKVQMLVKQDEEIVAEEVRIVEDYAQKTANELKSVLPALDKAIVALNALDKADVAELRVYTRPPFLVLTVMNAVCILLQKKPNWATAKLLLSETGFLKKLINLDKDSIPDKVFVKLKKIVTLPDFNPNKIALVSVACCSLCQWVIALNNYHEVQKVVGPKQIQVAEAQNVLKIARQRLAEKQRGLQLVEEHLLFLQAAYKDTIAEKQLLANRKTMASRRFQCASVLLTVLEDEKTRWQETINQIDNKLEGILGDILLSAACIVYSGILTPEFRQLIVNKWETFCIENGISLSSNFSLIKVMAQKYEISRWHNQGLPHGQYSVENAILIKNGQQWPLLIDPHRQAHKWIRQMEGSRLQKLSIEDSNYTKKIENAMKTGGSVLLQNLLETLAPGLKAILKKDIYQKKGHYFIRVGDAEIEYNSNFRLYLSTEIDNPHFLPSVYNFVTMINFTVTFQGLQDQLLSTVVTHEVPHLEDQRSKLLESISLDAVTLEELEEKTLNLLQKALGSVLDDEEIIDTLRKSKITSNEISKRIEATKKAESEIQAIRKNYLPIATRGALLYFLVADLTQINYMYQFSLDWFHQVFVSSVVSKSKEQEHSFKREKVSPKEVHEFINISKEPNLENEKNLLDKHIKSAIDMLTKSIFKVVSSSLFNEDKLCFSFRLCTAIMQNNANGNLIQDDIGFLPEEEWNIFLYSGILINIKSALSQSRLTSTFEIDESQHLQWLSDSRWRQCQYVSTHLEPFSLLCKSLLSNVPQWDTFKNSKAVYSLISTPFSSENASLEENTKPPEETELLNENKETCNPINFPWEKLTSFQRLILVKILRPESLNNSVRKFITEKMGNKYLQRAGVNLKDVYKGSNARTPLILIQSHGIDLTNILLRFAQELKGTTHHVTIISLGRDQAAKAEDLILKALTKTQQWVFLQNCHLAASFMPRLCTIIESFNSPDVTISPEFRLWLSSKPYSSFPIPILKKGLKIAMESPQGLKSNLLQTFGCTGSGEVTEEIFENPDCGQWWKRLLFSLCFFNAVINERKNYGILGWNIAYKFNSSDLGVAIKVLENSLRGQPSISWQALRYLIGEVIYGGRVIDNWDKRCLKTLLYKFCNPEVLKDDFSFSRSASIKDYIHIIQSLPDDDPPEVLGIHPEVIRSCWETQGEKFIENLIAMQPKTTTANFMIGPEQSRDELVMEILSDLLKRLPLTVEKEESAIGTPSTLKSMMSSSIWESLSKNLKDHDPLIHCVLLTFLKQEIKRFDKLLFVIHKSLKDLQLAIKGEIILTQELEEIFNSFLNMRVPTLWQKHAYRSCKPLSSWIDDLIQRLNFFNTWAKVAYTAIQRRYMRFVTVWKQSIPSSSQKCKHPEDSENNFFEGFPSRYWLPAFFFPQAFLAAVLQDYGRSRGISVDALTFTHHVISDTTDKDEKFSVFMPKKLNIVRRAFKGSASSHTGVYIFGLFIEGARWNREQKILEDSLPLEMCCDFPDIYFLPTKISTETPNASNQTDSELYTFECPVYQTPERSRILATTGLPTNFLTSVYLSTRKPPSHWITMRVALLCEKNEK</sequence>
<dbReference type="InterPro" id="IPR035706">
    <property type="entry name" value="AAA_9"/>
</dbReference>
<dbReference type="InterPro" id="IPR027417">
    <property type="entry name" value="P-loop_NTPase"/>
</dbReference>
<dbReference type="FunFam" id="1.10.8.1220:FF:000006">
    <property type="entry name" value="Dynein axonemal heavy chain 14"/>
    <property type="match status" value="1"/>
</dbReference>
<dbReference type="Gene3D" id="1.10.287.2620">
    <property type="match status" value="1"/>
</dbReference>
<dbReference type="Gene3D" id="1.20.1270.280">
    <property type="match status" value="1"/>
</dbReference>
<keyword evidence="12" id="KW-0206">Cytoskeleton</keyword>
<evidence type="ECO:0000256" key="6">
    <source>
        <dbReference type="ARBA" id="ARBA00022741"/>
    </source>
</evidence>
<dbReference type="PANTHER" id="PTHR22878:SF64">
    <property type="entry name" value="DYNEIN AXONEMAL HEAVY CHAIN 14"/>
    <property type="match status" value="1"/>
</dbReference>
<dbReference type="InterPro" id="IPR026983">
    <property type="entry name" value="DHC"/>
</dbReference>
<feature type="domain" description="AAA+ ATPase" evidence="16">
    <location>
        <begin position="1538"/>
        <end position="1677"/>
    </location>
</feature>
<dbReference type="FunFam" id="1.20.920.20:FF:000006">
    <property type="entry name" value="Dynein, axonemal, heavy chain 6"/>
    <property type="match status" value="1"/>
</dbReference>
<feature type="region of interest" description="Disordered" evidence="15">
    <location>
        <begin position="79"/>
        <end position="122"/>
    </location>
</feature>
<evidence type="ECO:0000256" key="14">
    <source>
        <dbReference type="SAM" id="Coils"/>
    </source>
</evidence>
<gene>
    <name evidence="17" type="ORF">CR201_G0030956</name>
</gene>
<evidence type="ECO:0000256" key="8">
    <source>
        <dbReference type="ARBA" id="ARBA00023017"/>
    </source>
</evidence>
<accession>A0A2J8U286</accession>
<dbReference type="Gene3D" id="3.10.490.20">
    <property type="match status" value="1"/>
</dbReference>
<dbReference type="Pfam" id="PF18198">
    <property type="entry name" value="AAA_lid_11"/>
    <property type="match status" value="1"/>
</dbReference>
<dbReference type="FunFam" id="3.10.490.20:FF:000005">
    <property type="entry name" value="Dynein axonemal heavy chain 6"/>
    <property type="match status" value="1"/>
</dbReference>
<dbReference type="InterPro" id="IPR003593">
    <property type="entry name" value="AAA+_ATPase"/>
</dbReference>
<dbReference type="Gene3D" id="3.40.50.300">
    <property type="entry name" value="P-loop containing nucleotide triphosphate hydrolases"/>
    <property type="match status" value="6"/>
</dbReference>
<dbReference type="FunFam" id="3.40.50.300:FF:000049">
    <property type="entry name" value="Dynein, axonemal, heavy chain 5"/>
    <property type="match status" value="1"/>
</dbReference>
<dbReference type="Pfam" id="PF22597">
    <property type="entry name" value="DYN_lid"/>
    <property type="match status" value="1"/>
</dbReference>
<evidence type="ECO:0000313" key="17">
    <source>
        <dbReference type="EMBL" id="PNJ39369.1"/>
    </source>
</evidence>
<dbReference type="GO" id="GO:0005858">
    <property type="term" value="C:axonemal dynein complex"/>
    <property type="evidence" value="ECO:0007669"/>
    <property type="project" value="UniProtKB-ARBA"/>
</dbReference>
<keyword evidence="3" id="KW-0963">Cytoplasm</keyword>
<evidence type="ECO:0000259" key="16">
    <source>
        <dbReference type="SMART" id="SM00382"/>
    </source>
</evidence>
<dbReference type="FunFam" id="1.20.140.100:FF:000004">
    <property type="entry name" value="Dynein axonemal heavy chain 6"/>
    <property type="match status" value="1"/>
</dbReference>
<evidence type="ECO:0000256" key="15">
    <source>
        <dbReference type="SAM" id="MobiDB-lite"/>
    </source>
</evidence>
<name>A0A2J8U286_PONAB</name>
<dbReference type="Gene3D" id="1.10.8.720">
    <property type="entry name" value="Region D6 of dynein motor"/>
    <property type="match status" value="1"/>
</dbReference>
<keyword evidence="5" id="KW-0677">Repeat</keyword>
<dbReference type="Pfam" id="PF12780">
    <property type="entry name" value="AAA_8"/>
    <property type="match status" value="1"/>
</dbReference>
<evidence type="ECO:0000256" key="11">
    <source>
        <dbReference type="ARBA" id="ARBA00023175"/>
    </source>
</evidence>
<evidence type="ECO:0000256" key="5">
    <source>
        <dbReference type="ARBA" id="ARBA00022737"/>
    </source>
</evidence>
<feature type="domain" description="AAA+ ATPase" evidence="16">
    <location>
        <begin position="1827"/>
        <end position="2028"/>
    </location>
</feature>
<feature type="compositionally biased region" description="Basic and acidic residues" evidence="15">
    <location>
        <begin position="15"/>
        <end position="25"/>
    </location>
</feature>
<keyword evidence="8" id="KW-0243">Dynein</keyword>
<reference evidence="17" key="1">
    <citation type="submission" date="2017-12" db="EMBL/GenBank/DDBJ databases">
        <title>High-resolution comparative analysis of great ape genomes.</title>
        <authorList>
            <person name="Pollen A."/>
            <person name="Hastie A."/>
            <person name="Hormozdiari F."/>
            <person name="Dougherty M."/>
            <person name="Liu R."/>
            <person name="Chaisson M."/>
            <person name="Hoppe E."/>
            <person name="Hill C."/>
            <person name="Pang A."/>
            <person name="Hillier L."/>
            <person name="Baker C."/>
            <person name="Armstrong J."/>
            <person name="Shendure J."/>
            <person name="Paten B."/>
            <person name="Wilson R."/>
            <person name="Chao H."/>
            <person name="Schneider V."/>
            <person name="Ventura M."/>
            <person name="Kronenberg Z."/>
            <person name="Murali S."/>
            <person name="Gordon D."/>
            <person name="Cantsilieris S."/>
            <person name="Munson K."/>
            <person name="Nelson B."/>
            <person name="Raja A."/>
            <person name="Underwood J."/>
            <person name="Diekhans M."/>
            <person name="Fiddes I."/>
            <person name="Haussler D."/>
            <person name="Eichler E."/>
        </authorList>
    </citation>
    <scope>NUCLEOTIDE SEQUENCE [LARGE SCALE GENOMIC DNA]</scope>
    <source>
        <strain evidence="17">Susie</strain>
    </source>
</reference>